<sequence length="298" mass="31437">METPKYLQVLWNYKWLLIFGALVAAVAAFFAGFAIVNGQVVSRAQQTWSAATTMLVTSPADRLYQAEVPGVPIQQGTSEPQVIDLASTALVYAYILSGDMIQDAVEAEIGPLDDETESITALRRTTQPTGDERFPGRLSLPVLEAVGTAETAERAEEISRAAAAAFTTYVVAQQDEQQLAPELRVQLEPIGASPAVEGDSSNPAIPVVVTFVGVFLGFVVLVFIIAGLRSRSAKRKAARAEKKAAAAAEEPADETDAAPVTPAESADDVAPEVEAGELVGAGPPSRRSGRAAREDETA</sequence>
<keyword evidence="2" id="KW-0812">Transmembrane</keyword>
<dbReference type="RefSeq" id="WP_220340060.1">
    <property type="nucleotide sequence ID" value="NZ_JAEUAX010000008.1"/>
</dbReference>
<evidence type="ECO:0000256" key="2">
    <source>
        <dbReference type="SAM" id="Phobius"/>
    </source>
</evidence>
<dbReference type="EMBL" id="JAEUAX010000008">
    <property type="protein sequence ID" value="MBW9110945.1"/>
    <property type="molecule type" value="Genomic_DNA"/>
</dbReference>
<keyword evidence="4" id="KW-1185">Reference proteome</keyword>
<protein>
    <recommendedName>
        <fullName evidence="5">Capsular polysaccharide biosynthesis protein</fullName>
    </recommendedName>
</protein>
<proteinExistence type="predicted"/>
<comment type="caution">
    <text evidence="3">The sequence shown here is derived from an EMBL/GenBank/DDBJ whole genome shotgun (WGS) entry which is preliminary data.</text>
</comment>
<gene>
    <name evidence="3" type="ORF">JNB61_14285</name>
</gene>
<organism evidence="3 4">
    <name type="scientific">Microbacterium ureisolvens</name>
    <dbReference type="NCBI Taxonomy" id="2781186"/>
    <lineage>
        <taxon>Bacteria</taxon>
        <taxon>Bacillati</taxon>
        <taxon>Actinomycetota</taxon>
        <taxon>Actinomycetes</taxon>
        <taxon>Micrococcales</taxon>
        <taxon>Microbacteriaceae</taxon>
        <taxon>Microbacterium</taxon>
    </lineage>
</organism>
<feature type="region of interest" description="Disordered" evidence="1">
    <location>
        <begin position="243"/>
        <end position="298"/>
    </location>
</feature>
<evidence type="ECO:0000313" key="3">
    <source>
        <dbReference type="EMBL" id="MBW9110945.1"/>
    </source>
</evidence>
<evidence type="ECO:0008006" key="5">
    <source>
        <dbReference type="Google" id="ProtNLM"/>
    </source>
</evidence>
<feature type="compositionally biased region" description="Acidic residues" evidence="1">
    <location>
        <begin position="265"/>
        <end position="275"/>
    </location>
</feature>
<dbReference type="Proteomes" id="UP000777440">
    <property type="component" value="Unassembled WGS sequence"/>
</dbReference>
<accession>A0ABS7I288</accession>
<name>A0ABS7I288_9MICO</name>
<feature type="transmembrane region" description="Helical" evidence="2">
    <location>
        <begin position="15"/>
        <end position="36"/>
    </location>
</feature>
<keyword evidence="2" id="KW-1133">Transmembrane helix</keyword>
<keyword evidence="2" id="KW-0472">Membrane</keyword>
<feature type="transmembrane region" description="Helical" evidence="2">
    <location>
        <begin position="204"/>
        <end position="226"/>
    </location>
</feature>
<evidence type="ECO:0000256" key="1">
    <source>
        <dbReference type="SAM" id="MobiDB-lite"/>
    </source>
</evidence>
<reference evidence="3 4" key="1">
    <citation type="journal article" date="2021" name="MBio">
        <title>Poor Competitiveness of Bradyrhizobium in Pigeon Pea Root Colonization in Indian Soils.</title>
        <authorList>
            <person name="Chalasani D."/>
            <person name="Basu A."/>
            <person name="Pullabhotla S.V.S.R.N."/>
            <person name="Jorrin B."/>
            <person name="Neal A.L."/>
            <person name="Poole P.S."/>
            <person name="Podile A.R."/>
            <person name="Tkacz A."/>
        </authorList>
    </citation>
    <scope>NUCLEOTIDE SEQUENCE [LARGE SCALE GENOMIC DNA]</scope>
    <source>
        <strain evidence="3 4">HU12</strain>
    </source>
</reference>
<evidence type="ECO:0000313" key="4">
    <source>
        <dbReference type="Proteomes" id="UP000777440"/>
    </source>
</evidence>